<dbReference type="PANTHER" id="PTHR43245">
    <property type="entry name" value="BIFUNCTIONAL POLYMYXIN RESISTANCE PROTEIN ARNA"/>
    <property type="match status" value="1"/>
</dbReference>
<keyword evidence="3" id="KW-1185">Reference proteome</keyword>
<evidence type="ECO:0000313" key="3">
    <source>
        <dbReference type="Proteomes" id="UP000270291"/>
    </source>
</evidence>
<dbReference type="Proteomes" id="UP000270291">
    <property type="component" value="Unassembled WGS sequence"/>
</dbReference>
<accession>A0A3R9UY52</accession>
<evidence type="ECO:0000259" key="1">
    <source>
        <dbReference type="Pfam" id="PF01370"/>
    </source>
</evidence>
<dbReference type="PANTHER" id="PTHR43245:SF13">
    <property type="entry name" value="UDP-D-APIOSE_UDP-D-XYLOSE SYNTHASE 2"/>
    <property type="match status" value="1"/>
</dbReference>
<dbReference type="SUPFAM" id="SSF51735">
    <property type="entry name" value="NAD(P)-binding Rossmann-fold domains"/>
    <property type="match status" value="1"/>
</dbReference>
<protein>
    <submittedName>
        <fullName evidence="2">SDR family oxidoreductase</fullName>
    </submittedName>
</protein>
<dbReference type="CDD" id="cd05256">
    <property type="entry name" value="UDP_AE_SDR_e"/>
    <property type="match status" value="1"/>
</dbReference>
<evidence type="ECO:0000313" key="2">
    <source>
        <dbReference type="EMBL" id="RSK42647.1"/>
    </source>
</evidence>
<dbReference type="OrthoDB" id="9810015at2"/>
<organism evidence="2 3">
    <name type="scientific">Hymenobacter perfusus</name>
    <dbReference type="NCBI Taxonomy" id="1236770"/>
    <lineage>
        <taxon>Bacteria</taxon>
        <taxon>Pseudomonadati</taxon>
        <taxon>Bacteroidota</taxon>
        <taxon>Cytophagia</taxon>
        <taxon>Cytophagales</taxon>
        <taxon>Hymenobacteraceae</taxon>
        <taxon>Hymenobacter</taxon>
    </lineage>
</organism>
<dbReference type="Gene3D" id="3.90.25.10">
    <property type="entry name" value="UDP-galactose 4-epimerase, domain 1"/>
    <property type="match status" value="1"/>
</dbReference>
<dbReference type="RefSeq" id="WP_125438297.1">
    <property type="nucleotide sequence ID" value="NZ_RWIU01000004.1"/>
</dbReference>
<comment type="caution">
    <text evidence="2">The sequence shown here is derived from an EMBL/GenBank/DDBJ whole genome shotgun (WGS) entry which is preliminary data.</text>
</comment>
<sequence length="335" mass="36822">MYNTPFHDQPLDNLSFLVTGGAGFIGSNLVEYLLKYGAKEVRVLDNFSNGFRKNVALFESNPALRVIEGDIRDRHTCIDACQGVDVVLHQAALGSVPRSINDPITSNDVNVGGFVNMLVGAKEAGVKRFVYAASSSTYGDHKALPKVEDRIGKPLSPYAVTKYANELYADVFGKTYGMEIIGLRYFNIFGPRQDPNGAYAAVIPLFIDAVLEGRPPKMNGDGGQTRDFTFVENCVQANIKAALVQNPEAVNQVYNVAVADRTSLNDLFNILKEEAGSDITPEYGPDRAGDIRDSLADISKANNLLGYQPQIRIQEGLQKTLSWFKENQEFIAERN</sequence>
<dbReference type="InterPro" id="IPR001509">
    <property type="entry name" value="Epimerase_deHydtase"/>
</dbReference>
<dbReference type="Pfam" id="PF01370">
    <property type="entry name" value="Epimerase"/>
    <property type="match status" value="1"/>
</dbReference>
<reference evidence="2 3" key="1">
    <citation type="submission" date="2018-12" db="EMBL/GenBank/DDBJ databases">
        <authorList>
            <person name="Feng G."/>
            <person name="Zhu H."/>
        </authorList>
    </citation>
    <scope>NUCLEOTIDE SEQUENCE [LARGE SCALE GENOMIC DNA]</scope>
    <source>
        <strain evidence="2 3">LMG 26000</strain>
    </source>
</reference>
<feature type="domain" description="NAD-dependent epimerase/dehydratase" evidence="1">
    <location>
        <begin position="17"/>
        <end position="257"/>
    </location>
</feature>
<gene>
    <name evidence="2" type="ORF">EI293_12660</name>
</gene>
<name>A0A3R9UY52_9BACT</name>
<dbReference type="EMBL" id="RWIU01000004">
    <property type="protein sequence ID" value="RSK42647.1"/>
    <property type="molecule type" value="Genomic_DNA"/>
</dbReference>
<dbReference type="PRINTS" id="PR01713">
    <property type="entry name" value="NUCEPIMERASE"/>
</dbReference>
<dbReference type="Gene3D" id="3.40.50.720">
    <property type="entry name" value="NAD(P)-binding Rossmann-like Domain"/>
    <property type="match status" value="1"/>
</dbReference>
<dbReference type="InterPro" id="IPR036291">
    <property type="entry name" value="NAD(P)-bd_dom_sf"/>
</dbReference>
<dbReference type="InterPro" id="IPR050177">
    <property type="entry name" value="Lipid_A_modif_metabolic_enz"/>
</dbReference>
<proteinExistence type="predicted"/>
<dbReference type="AlphaFoldDB" id="A0A3R9UY52"/>